<dbReference type="InterPro" id="IPR039374">
    <property type="entry name" value="SIP_fam"/>
</dbReference>
<name>A0A1I4SJW2_PSUAM</name>
<keyword evidence="3" id="KW-1185">Reference proteome</keyword>
<dbReference type="Proteomes" id="UP000199614">
    <property type="component" value="Unassembled WGS sequence"/>
</dbReference>
<proteinExistence type="predicted"/>
<reference evidence="2 3" key="1">
    <citation type="submission" date="2016-10" db="EMBL/GenBank/DDBJ databases">
        <authorList>
            <person name="de Groot N.N."/>
        </authorList>
    </citation>
    <scope>NUCLEOTIDE SEQUENCE [LARGE SCALE GENOMIC DNA]</scope>
    <source>
        <strain evidence="2 3">CGMCC 4.1877</strain>
    </source>
</reference>
<dbReference type="InterPro" id="IPR039261">
    <property type="entry name" value="FNR_nucleotide-bd"/>
</dbReference>
<dbReference type="InterPro" id="IPR013113">
    <property type="entry name" value="SIP_FAD-bd"/>
</dbReference>
<gene>
    <name evidence="2" type="ORF">SAMN05216207_1001482</name>
</gene>
<dbReference type="RefSeq" id="WP_093336381.1">
    <property type="nucleotide sequence ID" value="NZ_FOUY01000001.1"/>
</dbReference>
<dbReference type="FunFam" id="2.40.30.10:FF:000131">
    <property type="entry name" value="NADPH-dependent ferric siderophore reductase"/>
    <property type="match status" value="1"/>
</dbReference>
<dbReference type="PANTHER" id="PTHR30157:SF0">
    <property type="entry name" value="NADPH-DEPENDENT FERRIC-CHELATE REDUCTASE"/>
    <property type="match status" value="1"/>
</dbReference>
<evidence type="ECO:0000313" key="2">
    <source>
        <dbReference type="EMBL" id="SFM64786.1"/>
    </source>
</evidence>
<dbReference type="Gene3D" id="2.40.30.10">
    <property type="entry name" value="Translation factors"/>
    <property type="match status" value="1"/>
</dbReference>
<dbReference type="PANTHER" id="PTHR30157">
    <property type="entry name" value="FERRIC REDUCTASE, NADPH-DEPENDENT"/>
    <property type="match status" value="1"/>
</dbReference>
<dbReference type="EMBL" id="FOUY01000001">
    <property type="protein sequence ID" value="SFM64786.1"/>
    <property type="molecule type" value="Genomic_DNA"/>
</dbReference>
<dbReference type="STRING" id="260086.SAMN05216207_1001482"/>
<dbReference type="InterPro" id="IPR017927">
    <property type="entry name" value="FAD-bd_FR_type"/>
</dbReference>
<dbReference type="Pfam" id="PF08021">
    <property type="entry name" value="FAD_binding_9"/>
    <property type="match status" value="1"/>
</dbReference>
<feature type="domain" description="FAD-binding FR-type" evidence="1">
    <location>
        <begin position="3"/>
        <end position="128"/>
    </location>
</feature>
<dbReference type="Pfam" id="PF04954">
    <property type="entry name" value="SIP"/>
    <property type="match status" value="1"/>
</dbReference>
<dbReference type="InterPro" id="IPR007037">
    <property type="entry name" value="SIP_rossman_dom"/>
</dbReference>
<dbReference type="SUPFAM" id="SSF63380">
    <property type="entry name" value="Riboflavin synthase domain-like"/>
    <property type="match status" value="1"/>
</dbReference>
<organism evidence="2 3">
    <name type="scientific">Pseudonocardia ammonioxydans</name>
    <dbReference type="NCBI Taxonomy" id="260086"/>
    <lineage>
        <taxon>Bacteria</taxon>
        <taxon>Bacillati</taxon>
        <taxon>Actinomycetota</taxon>
        <taxon>Actinomycetes</taxon>
        <taxon>Pseudonocardiales</taxon>
        <taxon>Pseudonocardiaceae</taxon>
        <taxon>Pseudonocardia</taxon>
    </lineage>
</organism>
<dbReference type="InterPro" id="IPR017938">
    <property type="entry name" value="Riboflavin_synthase-like_b-brl"/>
</dbReference>
<protein>
    <submittedName>
        <fullName evidence="2">NADPH-dependent ferric siderophore reductase, contains FAD-binding and SIP domains</fullName>
    </submittedName>
</protein>
<sequence length="275" mass="30210">MARRVTELQVLRTERLSPHMVRVVAGGDGLAAFPRTEHTDRYVKILFPLPGVEYPEPLDMDVVHAEYPREQWPAQRTYTVRSLDDEAGELVIDFVHHGDTGLAGPWAAAARPGDRLRLLGPGGAYAPDPSADWHLLVGDEAALPAIGAALERIPADHRAHVLVQVDGPQDELALPGPAAAAVQWLHRSAAGGDPESTQLLDAVRALTFPTGRVHAFVHGEAIAVRELRRHLTRERGVAKDDLSISGYWRRGRDEEGFREFKAAERAREEEARPVG</sequence>
<evidence type="ECO:0000313" key="3">
    <source>
        <dbReference type="Proteomes" id="UP000199614"/>
    </source>
</evidence>
<dbReference type="GO" id="GO:0016491">
    <property type="term" value="F:oxidoreductase activity"/>
    <property type="evidence" value="ECO:0007669"/>
    <property type="project" value="InterPro"/>
</dbReference>
<dbReference type="OrthoDB" id="3291337at2"/>
<dbReference type="Gene3D" id="3.40.50.80">
    <property type="entry name" value="Nucleotide-binding domain of ferredoxin-NADP reductase (FNR) module"/>
    <property type="match status" value="1"/>
</dbReference>
<accession>A0A1I4SJW2</accession>
<dbReference type="AlphaFoldDB" id="A0A1I4SJW2"/>
<dbReference type="CDD" id="cd06193">
    <property type="entry name" value="siderophore_interacting"/>
    <property type="match status" value="1"/>
</dbReference>
<evidence type="ECO:0000259" key="1">
    <source>
        <dbReference type="PROSITE" id="PS51384"/>
    </source>
</evidence>
<dbReference type="PROSITE" id="PS51384">
    <property type="entry name" value="FAD_FR"/>
    <property type="match status" value="1"/>
</dbReference>